<organism evidence="2 3">
    <name type="scientific">Iphiclides podalirius</name>
    <name type="common">scarce swallowtail</name>
    <dbReference type="NCBI Taxonomy" id="110791"/>
    <lineage>
        <taxon>Eukaryota</taxon>
        <taxon>Metazoa</taxon>
        <taxon>Ecdysozoa</taxon>
        <taxon>Arthropoda</taxon>
        <taxon>Hexapoda</taxon>
        <taxon>Insecta</taxon>
        <taxon>Pterygota</taxon>
        <taxon>Neoptera</taxon>
        <taxon>Endopterygota</taxon>
        <taxon>Lepidoptera</taxon>
        <taxon>Glossata</taxon>
        <taxon>Ditrysia</taxon>
        <taxon>Papilionoidea</taxon>
        <taxon>Papilionidae</taxon>
        <taxon>Papilioninae</taxon>
        <taxon>Iphiclides</taxon>
    </lineage>
</organism>
<feature type="non-terminal residue" evidence="2">
    <location>
        <position position="1"/>
    </location>
</feature>
<evidence type="ECO:0000313" key="2">
    <source>
        <dbReference type="EMBL" id="CAH2066881.1"/>
    </source>
</evidence>
<evidence type="ECO:0000256" key="1">
    <source>
        <dbReference type="SAM" id="MobiDB-lite"/>
    </source>
</evidence>
<accession>A0ABN8IUD3</accession>
<feature type="compositionally biased region" description="Polar residues" evidence="1">
    <location>
        <begin position="123"/>
        <end position="135"/>
    </location>
</feature>
<feature type="region of interest" description="Disordered" evidence="1">
    <location>
        <begin position="1"/>
        <end position="66"/>
    </location>
</feature>
<dbReference type="EMBL" id="OW152816">
    <property type="protein sequence ID" value="CAH2066881.1"/>
    <property type="molecule type" value="Genomic_DNA"/>
</dbReference>
<sequence length="182" mass="20334">MISIVSQTPFPDNDTRNRLRRKSDSKKHQSIIQNVKGAAATTSRSTDTDDSSKEEKNVENKESHKKYYHTVTEKKVSSLQEIFRPLEENKVPESVRENDNEVISIEVPNLIVQTVPEADEATSKSNSAADNTSVDATIANDGDLDTDVEDNSNNSNTNVCSHRTERIDVSVDRNNCNVDLQK</sequence>
<feature type="compositionally biased region" description="Basic and acidic residues" evidence="1">
    <location>
        <begin position="46"/>
        <end position="62"/>
    </location>
</feature>
<feature type="compositionally biased region" description="Polar residues" evidence="1">
    <location>
        <begin position="1"/>
        <end position="10"/>
    </location>
</feature>
<proteinExistence type="predicted"/>
<feature type="region of interest" description="Disordered" evidence="1">
    <location>
        <begin position="117"/>
        <end position="159"/>
    </location>
</feature>
<keyword evidence="3" id="KW-1185">Reference proteome</keyword>
<reference evidence="2" key="1">
    <citation type="submission" date="2022-03" db="EMBL/GenBank/DDBJ databases">
        <authorList>
            <person name="Martin H S."/>
        </authorList>
    </citation>
    <scope>NUCLEOTIDE SEQUENCE</scope>
</reference>
<gene>
    <name evidence="2" type="ORF">IPOD504_LOCUS13624</name>
</gene>
<feature type="compositionally biased region" description="Basic residues" evidence="1">
    <location>
        <begin position="18"/>
        <end position="29"/>
    </location>
</feature>
<evidence type="ECO:0000313" key="3">
    <source>
        <dbReference type="Proteomes" id="UP000837857"/>
    </source>
</evidence>
<protein>
    <submittedName>
        <fullName evidence="2">Uncharacterized protein</fullName>
    </submittedName>
</protein>
<dbReference type="Proteomes" id="UP000837857">
    <property type="component" value="Chromosome 4"/>
</dbReference>
<name>A0ABN8IUD3_9NEOP</name>